<evidence type="ECO:0000313" key="1">
    <source>
        <dbReference type="EMBL" id="CAG8495414.1"/>
    </source>
</evidence>
<keyword evidence="2" id="KW-1185">Reference proteome</keyword>
<evidence type="ECO:0000313" key="2">
    <source>
        <dbReference type="Proteomes" id="UP000789525"/>
    </source>
</evidence>
<protein>
    <submittedName>
        <fullName evidence="1">16287_t:CDS:1</fullName>
    </submittedName>
</protein>
<accession>A0ACA9KV83</accession>
<gene>
    <name evidence="1" type="ORF">ACOLOM_LOCUS2561</name>
</gene>
<name>A0ACA9KV83_9GLOM</name>
<organism evidence="1 2">
    <name type="scientific">Acaulospora colombiana</name>
    <dbReference type="NCBI Taxonomy" id="27376"/>
    <lineage>
        <taxon>Eukaryota</taxon>
        <taxon>Fungi</taxon>
        <taxon>Fungi incertae sedis</taxon>
        <taxon>Mucoromycota</taxon>
        <taxon>Glomeromycotina</taxon>
        <taxon>Glomeromycetes</taxon>
        <taxon>Diversisporales</taxon>
        <taxon>Acaulosporaceae</taxon>
        <taxon>Acaulospora</taxon>
    </lineage>
</organism>
<comment type="caution">
    <text evidence="1">The sequence shown here is derived from an EMBL/GenBank/DDBJ whole genome shotgun (WGS) entry which is preliminary data.</text>
</comment>
<feature type="non-terminal residue" evidence="1">
    <location>
        <position position="1"/>
    </location>
</feature>
<proteinExistence type="predicted"/>
<dbReference type="EMBL" id="CAJVPT010003398">
    <property type="protein sequence ID" value="CAG8495414.1"/>
    <property type="molecule type" value="Genomic_DNA"/>
</dbReference>
<dbReference type="Proteomes" id="UP000789525">
    <property type="component" value="Unassembled WGS sequence"/>
</dbReference>
<sequence length="242" mass="27257">LLDPFVIQIPSPFTFIKSYNACDYNFKGSSNSQIAFVCVDSAIDIYVTVRLVMILKRANKNSALIDSIINRKSKRTVFTAIIYWNFIRLLVAFGENVTYLVLIILASTTLVDINGATAESFFQCFFYVLMTYVVTADVEIVKVIEGKNYKRGSSSSESKKSYLRTSGTHMQPGSSAEGYSRDELNVSTNKLTFFKWINMIIGFHRKDIKSVHEFEQNELEEIIEGPSKAAALDLEKGKSTSE</sequence>
<reference evidence="1" key="1">
    <citation type="submission" date="2021-06" db="EMBL/GenBank/DDBJ databases">
        <authorList>
            <person name="Kallberg Y."/>
            <person name="Tangrot J."/>
            <person name="Rosling A."/>
        </authorList>
    </citation>
    <scope>NUCLEOTIDE SEQUENCE</scope>
    <source>
        <strain evidence="1">CL356</strain>
    </source>
</reference>